<sequence>MAEYAGDVANRPDVAAKSTKKMPVCKFHLTAAGCRASEKCRFLHPSPETAFKDIANTDDDRVQASSSATLPTPTPIATQPLASRVVARPVPKAQTEDPRNFQISQILRRFKATSTESEGTTTLAFGLKPTDPDFPYDITVLECELAVPASYPSSRPTCKVLNKDIPRGFQINIARGFDTIAAESVNSTLLTLVNRLDQRLEAILAGKAADTVTLVSNQTTKPAATAPQPPPPVAPSAPRSMPKPPTEQQLQDARNKRESSVRQLEARFSKVPSFSKSKNGLTYTLPLDSPKRLTWPAPLRSLTTMRVTVPEQYPLEPLVLYLGSDSPEASAVEEAFRERSREIEGSITQQINYLSQHIKDMAVVPSSEPAPSSLETPRNDILKSDKPVATSIPPPRTENFDKSHIHHIPRPPEWDVQQHDSDDNSADSDPGSDFDTDDEDTAEEVEEVQEQAPASAPAERGILLSFPHLDLHGIELVELTSLNITVKCERCKDITDVERLRSVAENAKMRELSCKKCAAVLAVRFRADLIHANSVRAGYLDLDGCTVVDMLPR</sequence>
<keyword evidence="5" id="KW-1185">Reference proteome</keyword>
<dbReference type="GO" id="GO:0008270">
    <property type="term" value="F:zinc ion binding"/>
    <property type="evidence" value="ECO:0007669"/>
    <property type="project" value="UniProtKB-KW"/>
</dbReference>
<comment type="caution">
    <text evidence="4">The sequence shown here is derived from an EMBL/GenBank/DDBJ whole genome shotgun (WGS) entry which is preliminary data.</text>
</comment>
<evidence type="ECO:0000313" key="5">
    <source>
        <dbReference type="Proteomes" id="UP001271007"/>
    </source>
</evidence>
<feature type="compositionally biased region" description="Acidic residues" evidence="2">
    <location>
        <begin position="423"/>
        <end position="449"/>
    </location>
</feature>
<feature type="compositionally biased region" description="Basic and acidic residues" evidence="2">
    <location>
        <begin position="377"/>
        <end position="386"/>
    </location>
</feature>
<feature type="compositionally biased region" description="Basic and acidic residues" evidence="2">
    <location>
        <begin position="410"/>
        <end position="422"/>
    </location>
</feature>
<organism evidence="4 5">
    <name type="scientific">Extremus antarcticus</name>
    <dbReference type="NCBI Taxonomy" id="702011"/>
    <lineage>
        <taxon>Eukaryota</taxon>
        <taxon>Fungi</taxon>
        <taxon>Dikarya</taxon>
        <taxon>Ascomycota</taxon>
        <taxon>Pezizomycotina</taxon>
        <taxon>Dothideomycetes</taxon>
        <taxon>Dothideomycetidae</taxon>
        <taxon>Mycosphaerellales</taxon>
        <taxon>Extremaceae</taxon>
        <taxon>Extremus</taxon>
    </lineage>
</organism>
<dbReference type="EMBL" id="JAWDJX010000024">
    <property type="protein sequence ID" value="KAK3051836.1"/>
    <property type="molecule type" value="Genomic_DNA"/>
</dbReference>
<accession>A0AAJ0DKW1</accession>
<dbReference type="Proteomes" id="UP001271007">
    <property type="component" value="Unassembled WGS sequence"/>
</dbReference>
<evidence type="ECO:0000256" key="1">
    <source>
        <dbReference type="PROSITE-ProRule" id="PRU00723"/>
    </source>
</evidence>
<feature type="compositionally biased region" description="Pro residues" evidence="2">
    <location>
        <begin position="227"/>
        <end position="245"/>
    </location>
</feature>
<dbReference type="PROSITE" id="PS50103">
    <property type="entry name" value="ZF_C3H1"/>
    <property type="match status" value="1"/>
</dbReference>
<keyword evidence="1" id="KW-0479">Metal-binding</keyword>
<gene>
    <name evidence="4" type="ORF">LTR09_007136</name>
</gene>
<name>A0AAJ0DKW1_9PEZI</name>
<evidence type="ECO:0000256" key="2">
    <source>
        <dbReference type="SAM" id="MobiDB-lite"/>
    </source>
</evidence>
<feature type="region of interest" description="Disordered" evidence="2">
    <location>
        <begin position="220"/>
        <end position="261"/>
    </location>
</feature>
<keyword evidence="1" id="KW-0862">Zinc</keyword>
<dbReference type="AlphaFoldDB" id="A0AAJ0DKW1"/>
<protein>
    <recommendedName>
        <fullName evidence="3">C3H1-type domain-containing protein</fullName>
    </recommendedName>
</protein>
<feature type="zinc finger region" description="C3H1-type" evidence="1">
    <location>
        <begin position="19"/>
        <end position="47"/>
    </location>
</feature>
<feature type="compositionally biased region" description="Low complexity" evidence="2">
    <location>
        <begin position="364"/>
        <end position="376"/>
    </location>
</feature>
<feature type="domain" description="C3H1-type" evidence="3">
    <location>
        <begin position="19"/>
        <end position="47"/>
    </location>
</feature>
<feature type="region of interest" description="Disordered" evidence="2">
    <location>
        <begin position="364"/>
        <end position="457"/>
    </location>
</feature>
<proteinExistence type="predicted"/>
<reference evidence="4" key="1">
    <citation type="submission" date="2023-04" db="EMBL/GenBank/DDBJ databases">
        <title>Black Yeasts Isolated from many extreme environments.</title>
        <authorList>
            <person name="Coleine C."/>
            <person name="Stajich J.E."/>
            <person name="Selbmann L."/>
        </authorList>
    </citation>
    <scope>NUCLEOTIDE SEQUENCE</scope>
    <source>
        <strain evidence="4">CCFEE 5312</strain>
    </source>
</reference>
<dbReference type="InterPro" id="IPR000571">
    <property type="entry name" value="Znf_CCCH"/>
</dbReference>
<evidence type="ECO:0000259" key="3">
    <source>
        <dbReference type="PROSITE" id="PS50103"/>
    </source>
</evidence>
<keyword evidence="1" id="KW-0863">Zinc-finger</keyword>
<evidence type="ECO:0000313" key="4">
    <source>
        <dbReference type="EMBL" id="KAK3051836.1"/>
    </source>
</evidence>